<dbReference type="EMBL" id="PCWN01000001">
    <property type="protein sequence ID" value="PIR04570.1"/>
    <property type="molecule type" value="Genomic_DNA"/>
</dbReference>
<name>A0A2H0N6N5_9BACT</name>
<accession>A0A2H0N6N5</accession>
<comment type="caution">
    <text evidence="1">The sequence shown here is derived from an EMBL/GenBank/DDBJ whole genome shotgun (WGS) entry which is preliminary data.</text>
</comment>
<reference evidence="1 2" key="1">
    <citation type="submission" date="2017-09" db="EMBL/GenBank/DDBJ databases">
        <title>Depth-based differentiation of microbial function through sediment-hosted aquifers and enrichment of novel symbionts in the deep terrestrial subsurface.</title>
        <authorList>
            <person name="Probst A.J."/>
            <person name="Ladd B."/>
            <person name="Jarett J.K."/>
            <person name="Geller-Mcgrath D.E."/>
            <person name="Sieber C.M."/>
            <person name="Emerson J.B."/>
            <person name="Anantharaman K."/>
            <person name="Thomas B.C."/>
            <person name="Malmstrom R."/>
            <person name="Stieglmeier M."/>
            <person name="Klingl A."/>
            <person name="Woyke T."/>
            <person name="Ryan C.M."/>
            <person name="Banfield J.F."/>
        </authorList>
    </citation>
    <scope>NUCLEOTIDE SEQUENCE [LARGE SCALE GENOMIC DNA]</scope>
    <source>
        <strain evidence="1">CG11_big_fil_rev_8_21_14_0_20_39_34</strain>
    </source>
</reference>
<evidence type="ECO:0000313" key="2">
    <source>
        <dbReference type="Proteomes" id="UP000229600"/>
    </source>
</evidence>
<protein>
    <submittedName>
        <fullName evidence="1">Uncharacterized protein</fullName>
    </submittedName>
</protein>
<evidence type="ECO:0000313" key="1">
    <source>
        <dbReference type="EMBL" id="PIR04570.1"/>
    </source>
</evidence>
<proteinExistence type="predicted"/>
<organism evidence="1 2">
    <name type="scientific">Candidatus Magasanikbacteria bacterium CG11_big_fil_rev_8_21_14_0_20_39_34</name>
    <dbReference type="NCBI Taxonomy" id="1974653"/>
    <lineage>
        <taxon>Bacteria</taxon>
        <taxon>Candidatus Magasanikiibacteriota</taxon>
    </lineage>
</organism>
<gene>
    <name evidence="1" type="ORF">COV59_00390</name>
</gene>
<dbReference type="Proteomes" id="UP000229600">
    <property type="component" value="Unassembled WGS sequence"/>
</dbReference>
<dbReference type="AlphaFoldDB" id="A0A2H0N6N5"/>
<sequence>MKKISYKLLRLLRPTELGRRKAMFGSEDLTLLAQLSAKGMDRFVYLSGELSENPEAVMHILNLASASRAPVFILWSTEGETVETAMEAWVDVLRLPWGDKSRVAVNRVTMLSEEHPLYVKGRATCMVRLEADFD</sequence>